<dbReference type="GO" id="GO:0012505">
    <property type="term" value="C:endomembrane system"/>
    <property type="evidence" value="ECO:0007669"/>
    <property type="project" value="TreeGrafter"/>
</dbReference>
<keyword evidence="17" id="KW-1185">Reference proteome</keyword>
<comment type="catalytic activity">
    <reaction evidence="8">
        <text>a 1,2-diacyl-sn-glycero-3-phospho-(1D-myo-inositol)(in) = a 1,2-diacyl-sn-glycero-3-phospho-(1D-myo-inositol)(out)</text>
        <dbReference type="Rhea" id="RHEA:38691"/>
        <dbReference type="ChEBI" id="CHEBI:57880"/>
    </reaction>
</comment>
<dbReference type="Proteomes" id="UP000036681">
    <property type="component" value="Unplaced"/>
</dbReference>
<evidence type="ECO:0000256" key="2">
    <source>
        <dbReference type="ARBA" id="ARBA00009310"/>
    </source>
</evidence>
<evidence type="ECO:0000256" key="12">
    <source>
        <dbReference type="ARBA" id="ARBA00043155"/>
    </source>
</evidence>
<feature type="transmembrane region" description="Helical" evidence="16">
    <location>
        <begin position="448"/>
        <end position="468"/>
    </location>
</feature>
<dbReference type="PANTHER" id="PTHR21347:SF0">
    <property type="entry name" value="LIPID SCRAMBLASE CLPTM1L"/>
    <property type="match status" value="1"/>
</dbReference>
<evidence type="ECO:0000256" key="11">
    <source>
        <dbReference type="ARBA" id="ARBA00042320"/>
    </source>
</evidence>
<feature type="compositionally biased region" description="Polar residues" evidence="15">
    <location>
        <begin position="578"/>
        <end position="588"/>
    </location>
</feature>
<reference evidence="18" key="1">
    <citation type="submission" date="2023-03" db="UniProtKB">
        <authorList>
            <consortium name="WormBaseParasite"/>
        </authorList>
    </citation>
    <scope>IDENTIFICATION</scope>
</reference>
<proteinExistence type="inferred from homology"/>
<comment type="catalytic activity">
    <reaction evidence="9">
        <text>6-(alpha-D-glucosaminyl)-(1-octadecanoyl,2-(9Z)-octadecenoyl-sn-glycero-3-phospho)-1D-myo-inositol(in) = 6-(alpha-D-glucosaminyl)-(1-octadecanoyl,2-(9Z)-octadecenoyl-sn-glycero-3-phospho)-1D-myo-inositol(out)</text>
        <dbReference type="Rhea" id="RHEA:71495"/>
        <dbReference type="ChEBI" id="CHEBI:190691"/>
    </reaction>
</comment>
<evidence type="ECO:0000256" key="9">
    <source>
        <dbReference type="ARBA" id="ARBA00036810"/>
    </source>
</evidence>
<evidence type="ECO:0000256" key="6">
    <source>
        <dbReference type="ARBA" id="ARBA00024615"/>
    </source>
</evidence>
<evidence type="ECO:0000256" key="3">
    <source>
        <dbReference type="ARBA" id="ARBA00022692"/>
    </source>
</evidence>
<evidence type="ECO:0000256" key="8">
    <source>
        <dbReference type="ARBA" id="ARBA00035895"/>
    </source>
</evidence>
<protein>
    <recommendedName>
        <fullName evidence="10">Lipid scramblase CLPTM1L</fullName>
    </recommendedName>
    <alternativeName>
        <fullName evidence="12">Cisplatin resistance-related protein 9</fullName>
    </alternativeName>
    <alternativeName>
        <fullName evidence="11">Cleft lip and palate transmembrane protein 1-like protein</fullName>
    </alternativeName>
</protein>
<comment type="catalytic activity">
    <reaction evidence="14">
        <text>a 6-(alpha-D-glucosaminyl)-1-(1,2-diacyl-sn-glycero-3-phospho)-1D-myo-inositol(in) = a 6-(alpha-D-glucosaminyl)-1-(1,2-diacyl-sn-glycero-3-phospho)-1D-myo-inositol(out)</text>
        <dbReference type="Rhea" id="RHEA:71491"/>
        <dbReference type="ChEBI" id="CHEBI:57997"/>
    </reaction>
</comment>
<feature type="compositionally biased region" description="Basic and acidic residues" evidence="15">
    <location>
        <begin position="590"/>
        <end position="601"/>
    </location>
</feature>
<evidence type="ECO:0000256" key="7">
    <source>
        <dbReference type="ARBA" id="ARBA00024631"/>
    </source>
</evidence>
<comment type="function">
    <text evidence="13">Scramblase that mediates the translocation of glucosaminylphosphatidylinositol (alpha-D-GlcN-(1-6)-(1,2-diacyl-sn-glycero-3-phospho)-1D-myo-inositol, GlcN-PI) across the endoplasmic reticulum (ER) membrane, from the cytosolic leaflet to the luminal leaflet of the ER membrane, where it participates in the biosynthesis of glycosylphosphatidylinositol (GPI). GPI is a lipid glycoconjugate involved in post-translational modification of proteins. Can also translocate 1,2-diacyl-sn-glycero-3-phospho-(1D-myo-inositol) (phosphatidylinositol or PI), as well as several other phospholipids (1,2-diacyl-sn-glycero-3-phosphocholine, 1,2-diacyl-sn-glycero-3-phosphoethanolamine), and N-acetylglucosaminylphosphatidylinositol (GlcNAc-PI) in vitro.</text>
</comment>
<keyword evidence="4 16" id="KW-1133">Transmembrane helix</keyword>
<evidence type="ECO:0000256" key="1">
    <source>
        <dbReference type="ARBA" id="ARBA00004141"/>
    </source>
</evidence>
<feature type="transmembrane region" description="Helical" evidence="16">
    <location>
        <begin position="474"/>
        <end position="494"/>
    </location>
</feature>
<dbReference type="AlphaFoldDB" id="A0A9J2P5R4"/>
<evidence type="ECO:0000256" key="13">
    <source>
        <dbReference type="ARBA" id="ARBA00045827"/>
    </source>
</evidence>
<feature type="transmembrane region" description="Helical" evidence="16">
    <location>
        <begin position="293"/>
        <end position="314"/>
    </location>
</feature>
<keyword evidence="3 16" id="KW-0812">Transmembrane</keyword>
<evidence type="ECO:0000256" key="14">
    <source>
        <dbReference type="ARBA" id="ARBA00093208"/>
    </source>
</evidence>
<comment type="subcellular location">
    <subcellularLocation>
        <location evidence="1">Membrane</location>
        <topology evidence="1">Multi-pass membrane protein</topology>
    </subcellularLocation>
</comment>
<evidence type="ECO:0000256" key="16">
    <source>
        <dbReference type="SAM" id="Phobius"/>
    </source>
</evidence>
<accession>A0A9J2P5R4</accession>
<dbReference type="WBParaSite" id="ALUE_0000472801-mRNA-1">
    <property type="protein sequence ID" value="ALUE_0000472801-mRNA-1"/>
    <property type="gene ID" value="ALUE_0000472801"/>
</dbReference>
<comment type="catalytic activity">
    <reaction evidence="7">
        <text>a 1,2-diacyl-sn-glycero-3-phosphocholine(in) = a 1,2-diacyl-sn-glycero-3-phosphocholine(out)</text>
        <dbReference type="Rhea" id="RHEA:38571"/>
        <dbReference type="ChEBI" id="CHEBI:57643"/>
    </reaction>
</comment>
<feature type="region of interest" description="Disordered" evidence="15">
    <location>
        <begin position="576"/>
        <end position="601"/>
    </location>
</feature>
<comment type="similarity">
    <text evidence="2">Belongs to the CLPTM1 family.</text>
</comment>
<evidence type="ECO:0000313" key="17">
    <source>
        <dbReference type="Proteomes" id="UP000036681"/>
    </source>
</evidence>
<evidence type="ECO:0000256" key="4">
    <source>
        <dbReference type="ARBA" id="ARBA00022989"/>
    </source>
</evidence>
<organism evidence="17 18">
    <name type="scientific">Ascaris lumbricoides</name>
    <name type="common">Giant roundworm</name>
    <dbReference type="NCBI Taxonomy" id="6252"/>
    <lineage>
        <taxon>Eukaryota</taxon>
        <taxon>Metazoa</taxon>
        <taxon>Ecdysozoa</taxon>
        <taxon>Nematoda</taxon>
        <taxon>Chromadorea</taxon>
        <taxon>Rhabditida</taxon>
        <taxon>Spirurina</taxon>
        <taxon>Ascaridomorpha</taxon>
        <taxon>Ascaridoidea</taxon>
        <taxon>Ascarididae</taxon>
        <taxon>Ascaris</taxon>
    </lineage>
</organism>
<sequence length="601" mass="68575">MVHLSVTNVAAALFIIYVAHSLHSIYSLFHPQLCSDGNDSECLIPMIQRDANTGEWPALQLRIYASVHSRPEINYGHIVDQVAFLDIDEVMEREVLVDLPEHTRNNGSLYIHCFLLPAEFKKANPYESDWRLIESSRMTTYQVPEAETFSLIGSQETSKVDSFRSTKELRESSTPVTHFRSVLPLTIVAESPKLSARAVPQEIFSELEAFHKDGQNYYWPIFYVDKLSFRLKDLVQIRPEQKNVMLKIQYRPISIGKLRVLISTLASLSQLRQLGFTEKDVDEVKGVFVDTNFYFLAVTIFVAALHMLLDILAFKNDISFWSHRKTMIGLSSRTLLWRCFSQIIIFLFLMDEETSLLVLVPSGIGCIIELWKVSKALKNVSDKITSRSEALPECSHLIGSGSISFHVALAIFLKVSVEWAHGLPRLRLGQLTAAEAETESFDSEAMKYLAYLIAPLCVGGAVYSLVYIPHKSWYSWGIQCFANGVYAFGFLFMLPQLFVNYRMKSVAHLPWRAFMYKAFNTFIDDMFAFIITMPTSHRVACFRDDVVFLIYLYQRYLYPVDKTRVNEYGESFDEGRNVTENGKTSNGGTIEEKPAAAKKEE</sequence>
<dbReference type="InterPro" id="IPR008429">
    <property type="entry name" value="CLPTM1"/>
</dbReference>
<evidence type="ECO:0000256" key="5">
    <source>
        <dbReference type="ARBA" id="ARBA00023136"/>
    </source>
</evidence>
<dbReference type="GO" id="GO:0016020">
    <property type="term" value="C:membrane"/>
    <property type="evidence" value="ECO:0007669"/>
    <property type="project" value="UniProtKB-SubCell"/>
</dbReference>
<dbReference type="Pfam" id="PF05602">
    <property type="entry name" value="CLPTM1"/>
    <property type="match status" value="2"/>
</dbReference>
<evidence type="ECO:0000313" key="18">
    <source>
        <dbReference type="WBParaSite" id="ALUE_0000472801-mRNA-1"/>
    </source>
</evidence>
<name>A0A9J2P5R4_ASCLU</name>
<comment type="catalytic activity">
    <reaction evidence="6">
        <text>a 1,2-diacyl-sn-glycero-3-phosphoethanolamine(in) = a 1,2-diacyl-sn-glycero-3-phosphoethanolamine(out)</text>
        <dbReference type="Rhea" id="RHEA:38895"/>
        <dbReference type="ChEBI" id="CHEBI:64612"/>
    </reaction>
</comment>
<keyword evidence="5 16" id="KW-0472">Membrane</keyword>
<evidence type="ECO:0000256" key="15">
    <source>
        <dbReference type="SAM" id="MobiDB-lite"/>
    </source>
</evidence>
<evidence type="ECO:0000256" key="10">
    <source>
        <dbReference type="ARBA" id="ARBA00040905"/>
    </source>
</evidence>
<dbReference type="PANTHER" id="PTHR21347">
    <property type="entry name" value="CLEFT LIP AND PALATE ASSOCIATED TRANSMEMBRANE PROTEIN-RELATED"/>
    <property type="match status" value="1"/>
</dbReference>